<accession>A0A8E4UXW9</accession>
<feature type="transmembrane region" description="Helical" evidence="1">
    <location>
        <begin position="31"/>
        <end position="51"/>
    </location>
</feature>
<evidence type="ECO:0000313" key="2">
    <source>
        <dbReference type="EMBL" id="QQO97267.1"/>
    </source>
</evidence>
<reference evidence="2" key="1">
    <citation type="submission" date="2020-07" db="EMBL/GenBank/DDBJ databases">
        <title>Highly diverse flavobacterial phages as mortality factor during North Sea spring blooms.</title>
        <authorList>
            <person name="Bartlau N."/>
            <person name="Wichels A."/>
            <person name="Krohne G."/>
            <person name="Adriaenssens E.M."/>
            <person name="Heins A."/>
            <person name="Fuchs B.M."/>
            <person name="Amann R."/>
            <person name="Moraru C."/>
        </authorList>
    </citation>
    <scope>NUCLEOTIDE SEQUENCE</scope>
</reference>
<proteinExistence type="predicted"/>
<dbReference type="EMBL" id="MT732450">
    <property type="protein sequence ID" value="QQO97267.1"/>
    <property type="molecule type" value="Genomic_DNA"/>
</dbReference>
<keyword evidence="3" id="KW-1185">Reference proteome</keyword>
<keyword evidence="1" id="KW-0472">Membrane</keyword>
<keyword evidence="1" id="KW-1133">Transmembrane helix</keyword>
<organism evidence="2 3">
    <name type="scientific">Maribacter phage Colly_1</name>
    <dbReference type="NCBI Taxonomy" id="2745691"/>
    <lineage>
        <taxon>Viruses</taxon>
        <taxon>Duplodnaviria</taxon>
        <taxon>Heunggongvirae</taxon>
        <taxon>Uroviricota</taxon>
        <taxon>Caudoviricetes</taxon>
        <taxon>Molycolviridae</taxon>
        <taxon>Mollyvirus</taxon>
        <taxon>Mollyvirus colly</taxon>
    </lineage>
</organism>
<protein>
    <submittedName>
        <fullName evidence="2">Uncharacterized protein</fullName>
    </submittedName>
</protein>
<sequence length="100" mass="11536">MKELSKLQAELAHSHYEDWVGKTYPNYTRNLGLLSVLMFILFVITIVLAFWFDKWYILSILVLLTAVAIVVGIKIDIKRKVDKYVKYMATPEALKELADG</sequence>
<evidence type="ECO:0000313" key="3">
    <source>
        <dbReference type="Proteomes" id="UP000693899"/>
    </source>
</evidence>
<dbReference type="Proteomes" id="UP000693899">
    <property type="component" value="Segment"/>
</dbReference>
<evidence type="ECO:0000256" key="1">
    <source>
        <dbReference type="SAM" id="Phobius"/>
    </source>
</evidence>
<keyword evidence="1" id="KW-0812">Transmembrane</keyword>
<feature type="transmembrane region" description="Helical" evidence="1">
    <location>
        <begin position="57"/>
        <end position="77"/>
    </location>
</feature>
<name>A0A8E4UXW9_9CAUD</name>
<gene>
    <name evidence="2" type="ORF">Colly1_164</name>
</gene>